<name>A0AAW0R0Z3_9PEZI</name>
<dbReference type="EMBL" id="JAQQWP010000004">
    <property type="protein sequence ID" value="KAK8120888.1"/>
    <property type="molecule type" value="Genomic_DNA"/>
</dbReference>
<keyword evidence="3" id="KW-1185">Reference proteome</keyword>
<sequence>MHFKKVAATITLMLGLAAAVPKEVTAREAFALSDTEFSELYCCGAGKRSTDALNTRCCPAAVMARDVASVTDEEFHELYCCGAGKRDGELNTRCCPRS</sequence>
<feature type="signal peptide" evidence="1">
    <location>
        <begin position="1"/>
        <end position="19"/>
    </location>
</feature>
<evidence type="ECO:0000313" key="2">
    <source>
        <dbReference type="EMBL" id="KAK8120888.1"/>
    </source>
</evidence>
<proteinExistence type="predicted"/>
<dbReference type="Proteomes" id="UP001392437">
    <property type="component" value="Unassembled WGS sequence"/>
</dbReference>
<reference evidence="2 3" key="1">
    <citation type="submission" date="2023-01" db="EMBL/GenBank/DDBJ databases">
        <title>Analysis of 21 Apiospora genomes using comparative genomics revels a genus with tremendous synthesis potential of carbohydrate active enzymes and secondary metabolites.</title>
        <authorList>
            <person name="Sorensen T."/>
        </authorList>
    </citation>
    <scope>NUCLEOTIDE SEQUENCE [LARGE SCALE GENOMIC DNA]</scope>
    <source>
        <strain evidence="2 3">CBS 117206</strain>
    </source>
</reference>
<dbReference type="AlphaFoldDB" id="A0AAW0R0Z3"/>
<organism evidence="2 3">
    <name type="scientific">Apiospora kogelbergensis</name>
    <dbReference type="NCBI Taxonomy" id="1337665"/>
    <lineage>
        <taxon>Eukaryota</taxon>
        <taxon>Fungi</taxon>
        <taxon>Dikarya</taxon>
        <taxon>Ascomycota</taxon>
        <taxon>Pezizomycotina</taxon>
        <taxon>Sordariomycetes</taxon>
        <taxon>Xylariomycetidae</taxon>
        <taxon>Amphisphaeriales</taxon>
        <taxon>Apiosporaceae</taxon>
        <taxon>Apiospora</taxon>
    </lineage>
</organism>
<evidence type="ECO:0000313" key="3">
    <source>
        <dbReference type="Proteomes" id="UP001392437"/>
    </source>
</evidence>
<keyword evidence="1" id="KW-0732">Signal</keyword>
<comment type="caution">
    <text evidence="2">The sequence shown here is derived from an EMBL/GenBank/DDBJ whole genome shotgun (WGS) entry which is preliminary data.</text>
</comment>
<gene>
    <name evidence="2" type="ORF">PG999_005008</name>
</gene>
<accession>A0AAW0R0Z3</accession>
<feature type="chain" id="PRO_5043934399" evidence="1">
    <location>
        <begin position="20"/>
        <end position="98"/>
    </location>
</feature>
<protein>
    <submittedName>
        <fullName evidence="2">Uncharacterized protein</fullName>
    </submittedName>
</protein>
<evidence type="ECO:0000256" key="1">
    <source>
        <dbReference type="SAM" id="SignalP"/>
    </source>
</evidence>